<accession>A0AAN6NWS0</accession>
<sequence>RDPSPTIKSQTAKQGQAKPERKPRGRPRTAPDQQTGNLLTESSVRIGHSVSEWVRLRT</sequence>
<dbReference type="Proteomes" id="UP001303222">
    <property type="component" value="Unassembled WGS sequence"/>
</dbReference>
<feature type="compositionally biased region" description="Polar residues" evidence="1">
    <location>
        <begin position="31"/>
        <end position="43"/>
    </location>
</feature>
<feature type="region of interest" description="Disordered" evidence="1">
    <location>
        <begin position="1"/>
        <end position="43"/>
    </location>
</feature>
<keyword evidence="3" id="KW-1185">Reference proteome</keyword>
<gene>
    <name evidence="2" type="ORF">QBC32DRAFT_209929</name>
</gene>
<dbReference type="EMBL" id="MU859104">
    <property type="protein sequence ID" value="KAK3953484.1"/>
    <property type="molecule type" value="Genomic_DNA"/>
</dbReference>
<evidence type="ECO:0000313" key="2">
    <source>
        <dbReference type="EMBL" id="KAK3953484.1"/>
    </source>
</evidence>
<feature type="non-terminal residue" evidence="2">
    <location>
        <position position="1"/>
    </location>
</feature>
<comment type="caution">
    <text evidence="2">The sequence shown here is derived from an EMBL/GenBank/DDBJ whole genome shotgun (WGS) entry which is preliminary data.</text>
</comment>
<proteinExistence type="predicted"/>
<evidence type="ECO:0000256" key="1">
    <source>
        <dbReference type="SAM" id="MobiDB-lite"/>
    </source>
</evidence>
<evidence type="ECO:0000313" key="3">
    <source>
        <dbReference type="Proteomes" id="UP001303222"/>
    </source>
</evidence>
<organism evidence="2 3">
    <name type="scientific">Pseudoneurospora amorphoporcata</name>
    <dbReference type="NCBI Taxonomy" id="241081"/>
    <lineage>
        <taxon>Eukaryota</taxon>
        <taxon>Fungi</taxon>
        <taxon>Dikarya</taxon>
        <taxon>Ascomycota</taxon>
        <taxon>Pezizomycotina</taxon>
        <taxon>Sordariomycetes</taxon>
        <taxon>Sordariomycetidae</taxon>
        <taxon>Sordariales</taxon>
        <taxon>Sordariaceae</taxon>
        <taxon>Pseudoneurospora</taxon>
    </lineage>
</organism>
<name>A0AAN6NWS0_9PEZI</name>
<protein>
    <submittedName>
        <fullName evidence="2">Uncharacterized protein</fullName>
    </submittedName>
</protein>
<reference evidence="2" key="1">
    <citation type="journal article" date="2023" name="Mol. Phylogenet. Evol.">
        <title>Genome-scale phylogeny and comparative genomics of the fungal order Sordariales.</title>
        <authorList>
            <person name="Hensen N."/>
            <person name="Bonometti L."/>
            <person name="Westerberg I."/>
            <person name="Brannstrom I.O."/>
            <person name="Guillou S."/>
            <person name="Cros-Aarteil S."/>
            <person name="Calhoun S."/>
            <person name="Haridas S."/>
            <person name="Kuo A."/>
            <person name="Mondo S."/>
            <person name="Pangilinan J."/>
            <person name="Riley R."/>
            <person name="LaButti K."/>
            <person name="Andreopoulos B."/>
            <person name="Lipzen A."/>
            <person name="Chen C."/>
            <person name="Yan M."/>
            <person name="Daum C."/>
            <person name="Ng V."/>
            <person name="Clum A."/>
            <person name="Steindorff A."/>
            <person name="Ohm R.A."/>
            <person name="Martin F."/>
            <person name="Silar P."/>
            <person name="Natvig D.O."/>
            <person name="Lalanne C."/>
            <person name="Gautier V."/>
            <person name="Ament-Velasquez S.L."/>
            <person name="Kruys A."/>
            <person name="Hutchinson M.I."/>
            <person name="Powell A.J."/>
            <person name="Barry K."/>
            <person name="Miller A.N."/>
            <person name="Grigoriev I.V."/>
            <person name="Debuchy R."/>
            <person name="Gladieux P."/>
            <person name="Hiltunen Thoren M."/>
            <person name="Johannesson H."/>
        </authorList>
    </citation>
    <scope>NUCLEOTIDE SEQUENCE</scope>
    <source>
        <strain evidence="2">CBS 626.80</strain>
    </source>
</reference>
<feature type="compositionally biased region" description="Polar residues" evidence="1">
    <location>
        <begin position="1"/>
        <end position="14"/>
    </location>
</feature>
<reference evidence="2" key="2">
    <citation type="submission" date="2023-06" db="EMBL/GenBank/DDBJ databases">
        <authorList>
            <consortium name="Lawrence Berkeley National Laboratory"/>
            <person name="Mondo S.J."/>
            <person name="Hensen N."/>
            <person name="Bonometti L."/>
            <person name="Westerberg I."/>
            <person name="Brannstrom I.O."/>
            <person name="Guillou S."/>
            <person name="Cros-Aarteil S."/>
            <person name="Calhoun S."/>
            <person name="Haridas S."/>
            <person name="Kuo A."/>
            <person name="Pangilinan J."/>
            <person name="Riley R."/>
            <person name="Labutti K."/>
            <person name="Andreopoulos B."/>
            <person name="Lipzen A."/>
            <person name="Chen C."/>
            <person name="Yanf M."/>
            <person name="Daum C."/>
            <person name="Ng V."/>
            <person name="Clum A."/>
            <person name="Steindorff A."/>
            <person name="Ohm R."/>
            <person name="Martin F."/>
            <person name="Silar P."/>
            <person name="Natvig D."/>
            <person name="Lalanne C."/>
            <person name="Gautier V."/>
            <person name="Ament-Velasquez S.L."/>
            <person name="Kruys A."/>
            <person name="Hutchinson M.I."/>
            <person name="Powell A.J."/>
            <person name="Barry K."/>
            <person name="Miller A.N."/>
            <person name="Grigoriev I.V."/>
            <person name="Debuchy R."/>
            <person name="Gladieux P."/>
            <person name="Thoren M.H."/>
            <person name="Johannesson H."/>
        </authorList>
    </citation>
    <scope>NUCLEOTIDE SEQUENCE</scope>
    <source>
        <strain evidence="2">CBS 626.80</strain>
    </source>
</reference>
<dbReference type="AlphaFoldDB" id="A0AAN6NWS0"/>